<evidence type="ECO:0000313" key="3">
    <source>
        <dbReference type="Proteomes" id="UP000054047"/>
    </source>
</evidence>
<gene>
    <name evidence="2" type="ORF">ANCDUO_22074</name>
</gene>
<accession>A0A0C2FSK7</accession>
<reference evidence="2 3" key="1">
    <citation type="submission" date="2013-12" db="EMBL/GenBank/DDBJ databases">
        <title>Draft genome of the parsitic nematode Ancylostoma duodenale.</title>
        <authorList>
            <person name="Mitreva M."/>
        </authorList>
    </citation>
    <scope>NUCLEOTIDE SEQUENCE [LARGE SCALE GENOMIC DNA]</scope>
    <source>
        <strain evidence="2 3">Zhejiang</strain>
    </source>
</reference>
<protein>
    <submittedName>
        <fullName evidence="2">Uncharacterized protein</fullName>
    </submittedName>
</protein>
<evidence type="ECO:0000313" key="2">
    <source>
        <dbReference type="EMBL" id="KIH47861.1"/>
    </source>
</evidence>
<feature type="non-terminal residue" evidence="2">
    <location>
        <position position="42"/>
    </location>
</feature>
<keyword evidence="3" id="KW-1185">Reference proteome</keyword>
<feature type="region of interest" description="Disordered" evidence="1">
    <location>
        <begin position="1"/>
        <end position="20"/>
    </location>
</feature>
<dbReference type="AlphaFoldDB" id="A0A0C2FSK7"/>
<proteinExistence type="predicted"/>
<sequence length="42" mass="4341">MTECMESTSSDAKPLLSQPDVSIPPSILVLGMAGSGKTSFVQ</sequence>
<name>A0A0C2FSK7_9BILA</name>
<evidence type="ECO:0000256" key="1">
    <source>
        <dbReference type="SAM" id="MobiDB-lite"/>
    </source>
</evidence>
<dbReference type="EMBL" id="KN765058">
    <property type="protein sequence ID" value="KIH47861.1"/>
    <property type="molecule type" value="Genomic_DNA"/>
</dbReference>
<organism evidence="2 3">
    <name type="scientific">Ancylostoma duodenale</name>
    <dbReference type="NCBI Taxonomy" id="51022"/>
    <lineage>
        <taxon>Eukaryota</taxon>
        <taxon>Metazoa</taxon>
        <taxon>Ecdysozoa</taxon>
        <taxon>Nematoda</taxon>
        <taxon>Chromadorea</taxon>
        <taxon>Rhabditida</taxon>
        <taxon>Rhabditina</taxon>
        <taxon>Rhabditomorpha</taxon>
        <taxon>Strongyloidea</taxon>
        <taxon>Ancylostomatidae</taxon>
        <taxon>Ancylostomatinae</taxon>
        <taxon>Ancylostoma</taxon>
    </lineage>
</organism>
<feature type="compositionally biased region" description="Polar residues" evidence="1">
    <location>
        <begin position="1"/>
        <end position="11"/>
    </location>
</feature>
<dbReference type="Proteomes" id="UP000054047">
    <property type="component" value="Unassembled WGS sequence"/>
</dbReference>
<dbReference type="OrthoDB" id="243313at2759"/>